<dbReference type="Proteomes" id="UP000789405">
    <property type="component" value="Unassembled WGS sequence"/>
</dbReference>
<dbReference type="EMBL" id="CAJVPY010000592">
    <property type="protein sequence ID" value="CAG8482310.1"/>
    <property type="molecule type" value="Genomic_DNA"/>
</dbReference>
<dbReference type="AlphaFoldDB" id="A0A9N8WAA1"/>
<proteinExistence type="predicted"/>
<accession>A0A9N8WAA1</accession>
<protein>
    <submittedName>
        <fullName evidence="1">11026_t:CDS:1</fullName>
    </submittedName>
</protein>
<evidence type="ECO:0000313" key="2">
    <source>
        <dbReference type="Proteomes" id="UP000789405"/>
    </source>
</evidence>
<evidence type="ECO:0000313" key="1">
    <source>
        <dbReference type="EMBL" id="CAG8482310.1"/>
    </source>
</evidence>
<comment type="caution">
    <text evidence="1">The sequence shown here is derived from an EMBL/GenBank/DDBJ whole genome shotgun (WGS) entry which is preliminary data.</text>
</comment>
<sequence length="91" mass="10738">MKIQNLIEERKTKITVEKEKTLEAVSCEQNKEKPHKINKNSLCDVIITNEEINKNSLYEVIVIEEEDIIVINKDDIIVIKEEEFNKNFLHN</sequence>
<reference evidence="1" key="1">
    <citation type="submission" date="2021-06" db="EMBL/GenBank/DDBJ databases">
        <authorList>
            <person name="Kallberg Y."/>
            <person name="Tangrot J."/>
            <person name="Rosling A."/>
        </authorList>
    </citation>
    <scope>NUCLEOTIDE SEQUENCE</scope>
    <source>
        <strain evidence="1">MA453B</strain>
    </source>
</reference>
<gene>
    <name evidence="1" type="ORF">DERYTH_LOCUS1988</name>
</gene>
<organism evidence="1 2">
    <name type="scientific">Dentiscutata erythropus</name>
    <dbReference type="NCBI Taxonomy" id="1348616"/>
    <lineage>
        <taxon>Eukaryota</taxon>
        <taxon>Fungi</taxon>
        <taxon>Fungi incertae sedis</taxon>
        <taxon>Mucoromycota</taxon>
        <taxon>Glomeromycotina</taxon>
        <taxon>Glomeromycetes</taxon>
        <taxon>Diversisporales</taxon>
        <taxon>Gigasporaceae</taxon>
        <taxon>Dentiscutata</taxon>
    </lineage>
</organism>
<keyword evidence="2" id="KW-1185">Reference proteome</keyword>
<name>A0A9N8WAA1_9GLOM</name>